<dbReference type="Pfam" id="PF10320">
    <property type="entry name" value="7TM_GPCR_Srsx"/>
    <property type="match status" value="2"/>
</dbReference>
<evidence type="ECO:0000313" key="7">
    <source>
        <dbReference type="Proteomes" id="UP001175271"/>
    </source>
</evidence>
<proteinExistence type="predicted"/>
<feature type="transmembrane region" description="Helical" evidence="5">
    <location>
        <begin position="48"/>
        <end position="73"/>
    </location>
</feature>
<protein>
    <recommendedName>
        <fullName evidence="8">G-protein coupled receptors family 1 profile domain-containing protein</fullName>
    </recommendedName>
</protein>
<dbReference type="Proteomes" id="UP001175271">
    <property type="component" value="Unassembled WGS sequence"/>
</dbReference>
<sequence length="361" mass="40880">MLETIKYGWTVWHAIISAVIVVVYYKLHRFLKSAFTVNDLETRRIIRALTLIVTVYLCGWATTITLLGLSIILISDTNLSQATELGLGLFAGVNVAIPCAVYYSQSNIYRNEIRRMLQLKTTVMPVKAFTDICTLSSLIYTCFNIYSNRFVSYAECFLYQIIPLAGGNCTSVLMLLIGIDRYLSVVHPGWYFSFHIIICSIYCVSVNVAQYMAQTYEPSVICFLPSAMPDRIKDWWSASQGFLSVMVIAVYVRMHRFLKSRPTQCDVEARRTIRALTMIVKVYLFGWATSIGLLCFSRILISDTNLAQAAELGLGVFAGLNLAIPCAVYYTQSNIYRKELRSLLRLKIEVSDIRTVSRHTS</sequence>
<dbReference type="SMART" id="SM01381">
    <property type="entry name" value="7TM_GPCR_Srsx"/>
    <property type="match status" value="1"/>
</dbReference>
<feature type="transmembrane region" description="Helical" evidence="5">
    <location>
        <begin position="189"/>
        <end position="209"/>
    </location>
</feature>
<feature type="transmembrane region" description="Helical" evidence="5">
    <location>
        <begin position="158"/>
        <end position="177"/>
    </location>
</feature>
<feature type="transmembrane region" description="Helical" evidence="5">
    <location>
        <begin position="124"/>
        <end position="146"/>
    </location>
</feature>
<evidence type="ECO:0008006" key="8">
    <source>
        <dbReference type="Google" id="ProtNLM"/>
    </source>
</evidence>
<dbReference type="PANTHER" id="PTHR23360">
    <property type="entry name" value="G-PROTEIN COUPLED RECEPTORS FAMILY 1 PROFILE DOMAIN-CONTAINING PROTEIN-RELATED"/>
    <property type="match status" value="1"/>
</dbReference>
<name>A0AA39I9Z1_9BILA</name>
<dbReference type="SUPFAM" id="SSF81321">
    <property type="entry name" value="Family A G protein-coupled receptor-like"/>
    <property type="match status" value="1"/>
</dbReference>
<feature type="transmembrane region" description="Helical" evidence="5">
    <location>
        <begin position="275"/>
        <end position="300"/>
    </location>
</feature>
<dbReference type="InterPro" id="IPR047130">
    <property type="entry name" value="7TM_GPCR_Srsx_nematod"/>
</dbReference>
<feature type="transmembrane region" description="Helical" evidence="5">
    <location>
        <begin position="235"/>
        <end position="254"/>
    </location>
</feature>
<dbReference type="InterPro" id="IPR019424">
    <property type="entry name" value="7TM_GPCR_Srsx"/>
</dbReference>
<dbReference type="GO" id="GO:0016020">
    <property type="term" value="C:membrane"/>
    <property type="evidence" value="ECO:0007669"/>
    <property type="project" value="UniProtKB-SubCell"/>
</dbReference>
<feature type="transmembrane region" description="Helical" evidence="5">
    <location>
        <begin position="85"/>
        <end position="103"/>
    </location>
</feature>
<gene>
    <name evidence="6" type="ORF">QR680_014750</name>
</gene>
<dbReference type="EMBL" id="JAUCMV010000002">
    <property type="protein sequence ID" value="KAK0420546.1"/>
    <property type="molecule type" value="Genomic_DNA"/>
</dbReference>
<keyword evidence="3 5" id="KW-1133">Transmembrane helix</keyword>
<keyword evidence="2 5" id="KW-0812">Transmembrane</keyword>
<dbReference type="PROSITE" id="PS00237">
    <property type="entry name" value="G_PROTEIN_RECEP_F1_1"/>
    <property type="match status" value="1"/>
</dbReference>
<evidence type="ECO:0000256" key="4">
    <source>
        <dbReference type="ARBA" id="ARBA00023136"/>
    </source>
</evidence>
<evidence type="ECO:0000256" key="3">
    <source>
        <dbReference type="ARBA" id="ARBA00022989"/>
    </source>
</evidence>
<dbReference type="Gene3D" id="1.20.1070.10">
    <property type="entry name" value="Rhodopsin 7-helix transmembrane proteins"/>
    <property type="match status" value="2"/>
</dbReference>
<evidence type="ECO:0000256" key="2">
    <source>
        <dbReference type="ARBA" id="ARBA00022692"/>
    </source>
</evidence>
<dbReference type="PANTHER" id="PTHR23360:SF5">
    <property type="entry name" value="G-PROTEIN COUPLED RECEPTORS FAMILY 1 PROFILE DOMAIN-CONTAINING PROTEIN"/>
    <property type="match status" value="1"/>
</dbReference>
<keyword evidence="4 5" id="KW-0472">Membrane</keyword>
<comment type="subcellular location">
    <subcellularLocation>
        <location evidence="1">Membrane</location>
    </subcellularLocation>
</comment>
<feature type="transmembrane region" description="Helical" evidence="5">
    <location>
        <begin position="312"/>
        <end position="331"/>
    </location>
</feature>
<reference evidence="6" key="1">
    <citation type="submission" date="2023-06" db="EMBL/GenBank/DDBJ databases">
        <title>Genomic analysis of the entomopathogenic nematode Steinernema hermaphroditum.</title>
        <authorList>
            <person name="Schwarz E.M."/>
            <person name="Heppert J.K."/>
            <person name="Baniya A."/>
            <person name="Schwartz H.T."/>
            <person name="Tan C.-H."/>
            <person name="Antoshechkin I."/>
            <person name="Sternberg P.W."/>
            <person name="Goodrich-Blair H."/>
            <person name="Dillman A.R."/>
        </authorList>
    </citation>
    <scope>NUCLEOTIDE SEQUENCE</scope>
    <source>
        <strain evidence="6">PS9179</strain>
        <tissue evidence="6">Whole animal</tissue>
    </source>
</reference>
<organism evidence="6 7">
    <name type="scientific">Steinernema hermaphroditum</name>
    <dbReference type="NCBI Taxonomy" id="289476"/>
    <lineage>
        <taxon>Eukaryota</taxon>
        <taxon>Metazoa</taxon>
        <taxon>Ecdysozoa</taxon>
        <taxon>Nematoda</taxon>
        <taxon>Chromadorea</taxon>
        <taxon>Rhabditida</taxon>
        <taxon>Tylenchina</taxon>
        <taxon>Panagrolaimomorpha</taxon>
        <taxon>Strongyloidoidea</taxon>
        <taxon>Steinernematidae</taxon>
        <taxon>Steinernema</taxon>
    </lineage>
</organism>
<accession>A0AA39I9Z1</accession>
<feature type="transmembrane region" description="Helical" evidence="5">
    <location>
        <begin position="6"/>
        <end position="27"/>
    </location>
</feature>
<comment type="caution">
    <text evidence="6">The sequence shown here is derived from an EMBL/GenBank/DDBJ whole genome shotgun (WGS) entry which is preliminary data.</text>
</comment>
<evidence type="ECO:0000256" key="1">
    <source>
        <dbReference type="ARBA" id="ARBA00004370"/>
    </source>
</evidence>
<dbReference type="AlphaFoldDB" id="A0AA39I9Z1"/>
<dbReference type="InterPro" id="IPR000276">
    <property type="entry name" value="GPCR_Rhodpsn"/>
</dbReference>
<dbReference type="GO" id="GO:0004930">
    <property type="term" value="F:G protein-coupled receptor activity"/>
    <property type="evidence" value="ECO:0007669"/>
    <property type="project" value="InterPro"/>
</dbReference>
<evidence type="ECO:0000313" key="6">
    <source>
        <dbReference type="EMBL" id="KAK0420546.1"/>
    </source>
</evidence>
<keyword evidence="7" id="KW-1185">Reference proteome</keyword>
<evidence type="ECO:0000256" key="5">
    <source>
        <dbReference type="SAM" id="Phobius"/>
    </source>
</evidence>